<accession>A0A7Y9GKI3</accession>
<protein>
    <submittedName>
        <fullName evidence="1">IS30 family transposase</fullName>
    </submittedName>
</protein>
<proteinExistence type="predicted"/>
<dbReference type="EMBL" id="JACCBV010000001">
    <property type="protein sequence ID" value="NYE17996.1"/>
    <property type="molecule type" value="Genomic_DNA"/>
</dbReference>
<comment type="caution">
    <text evidence="1">The sequence shown here is derived from an EMBL/GenBank/DDBJ whole genome shotgun (WGS) entry which is preliminary data.</text>
</comment>
<organism evidence="1 2">
    <name type="scientific">Microbacterium immunditiarum</name>
    <dbReference type="NCBI Taxonomy" id="337480"/>
    <lineage>
        <taxon>Bacteria</taxon>
        <taxon>Bacillati</taxon>
        <taxon>Actinomycetota</taxon>
        <taxon>Actinomycetes</taxon>
        <taxon>Micrococcales</taxon>
        <taxon>Microbacteriaceae</taxon>
        <taxon>Microbacterium</taxon>
    </lineage>
</organism>
<evidence type="ECO:0000313" key="1">
    <source>
        <dbReference type="EMBL" id="NYE17996.1"/>
    </source>
</evidence>
<dbReference type="AlphaFoldDB" id="A0A7Y9GKI3"/>
<gene>
    <name evidence="1" type="ORF">BJ991_000024</name>
</gene>
<sequence length="107" mass="11499">MTIAPSHAPEKISTRLLSWLTGRRLPTCIGRAIGREMSRPAPTIMRELDAHVIDGRYLPHAAHRASAAAGARPKLAQPGALRDYVVDGLSRSRSAAGSAKTIQMMMA</sequence>
<keyword evidence="2" id="KW-1185">Reference proteome</keyword>
<evidence type="ECO:0000313" key="2">
    <source>
        <dbReference type="Proteomes" id="UP000576969"/>
    </source>
</evidence>
<dbReference type="Proteomes" id="UP000576969">
    <property type="component" value="Unassembled WGS sequence"/>
</dbReference>
<name>A0A7Y9GKI3_9MICO</name>
<reference evidence="1 2" key="1">
    <citation type="submission" date="2020-07" db="EMBL/GenBank/DDBJ databases">
        <title>Sequencing the genomes of 1000 actinobacteria strains.</title>
        <authorList>
            <person name="Klenk H.-P."/>
        </authorList>
    </citation>
    <scope>NUCLEOTIDE SEQUENCE [LARGE SCALE GENOMIC DNA]</scope>
    <source>
        <strain evidence="1 2">DSM 24662</strain>
    </source>
</reference>